<protein>
    <submittedName>
        <fullName evidence="1">Uncharacterized protein</fullName>
    </submittedName>
</protein>
<proteinExistence type="predicted"/>
<dbReference type="OrthoDB" id="7860281at2"/>
<name>A0A117S191_9ACTN</name>
<dbReference type="EMBL" id="LMXB01000028">
    <property type="protein sequence ID" value="KUO20946.1"/>
    <property type="molecule type" value="Genomic_DNA"/>
</dbReference>
<dbReference type="STRING" id="909626.AQJ91_11535"/>
<sequence>MAHHYLRFFFEYGVDTPLWPEDMDSPYGYPTDLDRLPVSEAIRAELARLSEWYQSSLDWKDPAGPSPWSDEERELFKGRAYAALDALRGELGAGWTVRDESLL</sequence>
<dbReference type="RefSeq" id="WP_067019251.1">
    <property type="nucleotide sequence ID" value="NZ_KQ949079.1"/>
</dbReference>
<evidence type="ECO:0000313" key="2">
    <source>
        <dbReference type="Proteomes" id="UP000053260"/>
    </source>
</evidence>
<keyword evidence="2" id="KW-1185">Reference proteome</keyword>
<accession>A0A117S191</accession>
<reference evidence="1 2" key="1">
    <citation type="submission" date="2015-10" db="EMBL/GenBank/DDBJ databases">
        <title>Draft genome sequence of Streptomyces sp. RV15, isolated from a marine sponge.</title>
        <authorList>
            <person name="Ruckert C."/>
            <person name="Abdelmohsen U.R."/>
            <person name="Winkler A."/>
            <person name="Hentschel U."/>
            <person name="Kalinowski J."/>
            <person name="Kampfer P."/>
            <person name="Glaeser S."/>
        </authorList>
    </citation>
    <scope>NUCLEOTIDE SEQUENCE [LARGE SCALE GENOMIC DNA]</scope>
    <source>
        <strain evidence="1 2">RV15</strain>
    </source>
</reference>
<gene>
    <name evidence="1" type="ORF">AQJ91_11535</name>
</gene>
<dbReference type="Proteomes" id="UP000053260">
    <property type="component" value="Unassembled WGS sequence"/>
</dbReference>
<evidence type="ECO:0000313" key="1">
    <source>
        <dbReference type="EMBL" id="KUO20946.1"/>
    </source>
</evidence>
<dbReference type="AlphaFoldDB" id="A0A117S191"/>
<organism evidence="1 2">
    <name type="scientific">Streptomyces dysideae</name>
    <dbReference type="NCBI Taxonomy" id="909626"/>
    <lineage>
        <taxon>Bacteria</taxon>
        <taxon>Bacillati</taxon>
        <taxon>Actinomycetota</taxon>
        <taxon>Actinomycetes</taxon>
        <taxon>Kitasatosporales</taxon>
        <taxon>Streptomycetaceae</taxon>
        <taxon>Streptomyces</taxon>
    </lineage>
</organism>
<comment type="caution">
    <text evidence="1">The sequence shown here is derived from an EMBL/GenBank/DDBJ whole genome shotgun (WGS) entry which is preliminary data.</text>
</comment>